<evidence type="ECO:0000256" key="6">
    <source>
        <dbReference type="ARBA" id="ARBA00022807"/>
    </source>
</evidence>
<comment type="similarity">
    <text evidence="2 7 8">Belongs to the peptidase C12 family.</text>
</comment>
<dbReference type="FunFam" id="3.40.532.10:FF:000006">
    <property type="entry name" value="Ubiquitin carboxyl-terminal hydrolase"/>
    <property type="match status" value="1"/>
</dbReference>
<dbReference type="EMBL" id="LGTL01000010">
    <property type="protein sequence ID" value="KPA79410.1"/>
    <property type="molecule type" value="Genomic_DNA"/>
</dbReference>
<dbReference type="InterPro" id="IPR036959">
    <property type="entry name" value="Peptidase_C12_UCH_sf"/>
</dbReference>
<evidence type="ECO:0000256" key="5">
    <source>
        <dbReference type="ARBA" id="ARBA00022801"/>
    </source>
</evidence>
<keyword evidence="3 7" id="KW-0645">Protease</keyword>
<feature type="site" description="Important for enzyme activity" evidence="7">
    <location>
        <position position="185"/>
    </location>
</feature>
<dbReference type="PANTHER" id="PTHR10589">
    <property type="entry name" value="UBIQUITIN CARBOXYL-TERMINAL HYDROLASE"/>
    <property type="match status" value="1"/>
</dbReference>
<evidence type="ECO:0000256" key="1">
    <source>
        <dbReference type="ARBA" id="ARBA00000707"/>
    </source>
</evidence>
<dbReference type="Gene3D" id="3.40.532.10">
    <property type="entry name" value="Peptidase C12, ubiquitin carboxyl-terminal hydrolase"/>
    <property type="match status" value="1"/>
</dbReference>
<dbReference type="GeneID" id="26905545"/>
<dbReference type="SUPFAM" id="SSF54001">
    <property type="entry name" value="Cysteine proteinases"/>
    <property type="match status" value="1"/>
</dbReference>
<comment type="caution">
    <text evidence="10">The sequence shown here is derived from an EMBL/GenBank/DDBJ whole genome shotgun (WGS) entry which is preliminary data.</text>
</comment>
<gene>
    <name evidence="10" type="ORF">ABB37_05255</name>
</gene>
<dbReference type="OMA" id="IDLHYVC"/>
<dbReference type="EMBL" id="LGTL01000010">
    <property type="protein sequence ID" value="KPA79409.1"/>
    <property type="molecule type" value="Genomic_DNA"/>
</dbReference>
<protein>
    <recommendedName>
        <fullName evidence="8">Ubiquitin carboxyl-terminal hydrolase</fullName>
        <ecNumber evidence="8">3.4.19.12</ecNumber>
    </recommendedName>
</protein>
<evidence type="ECO:0000313" key="10">
    <source>
        <dbReference type="EMBL" id="KPA79409.1"/>
    </source>
</evidence>
<dbReference type="InterPro" id="IPR001578">
    <property type="entry name" value="Peptidase_C12_UCH"/>
</dbReference>
<comment type="catalytic activity">
    <reaction evidence="1 7 8">
        <text>Thiol-dependent hydrolysis of ester, thioester, amide, peptide and isopeptide bonds formed by the C-terminal Gly of ubiquitin (a 76-residue protein attached to proteins as an intracellular targeting signal).</text>
        <dbReference type="EC" id="3.4.19.12"/>
    </reaction>
</comment>
<keyword evidence="5 7" id="KW-0378">Hydrolase</keyword>
<dbReference type="OrthoDB" id="427186at2759"/>
<organism evidence="10 11">
    <name type="scientific">Leptomonas pyrrhocoris</name>
    <name type="common">Firebug parasite</name>
    <dbReference type="NCBI Taxonomy" id="157538"/>
    <lineage>
        <taxon>Eukaryota</taxon>
        <taxon>Discoba</taxon>
        <taxon>Euglenozoa</taxon>
        <taxon>Kinetoplastea</taxon>
        <taxon>Metakinetoplastina</taxon>
        <taxon>Trypanosomatida</taxon>
        <taxon>Trypanosomatidae</taxon>
        <taxon>Leishmaniinae</taxon>
        <taxon>Leptomonas</taxon>
    </lineage>
</organism>
<dbReference type="VEuPathDB" id="TriTrypDB:LpyrH10_10_0240"/>
<dbReference type="AlphaFoldDB" id="A0A0M9G006"/>
<dbReference type="Pfam" id="PF01088">
    <property type="entry name" value="Peptidase_C12"/>
    <property type="match status" value="1"/>
</dbReference>
<evidence type="ECO:0000259" key="9">
    <source>
        <dbReference type="PROSITE" id="PS52048"/>
    </source>
</evidence>
<dbReference type="CDD" id="cd09616">
    <property type="entry name" value="Peptidase_C12_UCH_L1_L3"/>
    <property type="match status" value="1"/>
</dbReference>
<evidence type="ECO:0000256" key="2">
    <source>
        <dbReference type="ARBA" id="ARBA00009326"/>
    </source>
</evidence>
<name>A0A0M9G006_LEPPY</name>
<reference evidence="10 11" key="1">
    <citation type="submission" date="2015-07" db="EMBL/GenBank/DDBJ databases">
        <title>High-quality genome of monoxenous trypanosomatid Leptomonas pyrrhocoris.</title>
        <authorList>
            <person name="Flegontov P."/>
            <person name="Butenko A."/>
            <person name="Firsov S."/>
            <person name="Vlcek C."/>
            <person name="Logacheva M.D."/>
            <person name="Field M."/>
            <person name="Filatov D."/>
            <person name="Flegontova O."/>
            <person name="Gerasimov E."/>
            <person name="Jackson A.P."/>
            <person name="Kelly S."/>
            <person name="Opperdoes F."/>
            <person name="O'Reilly A."/>
            <person name="Votypka J."/>
            <person name="Yurchenko V."/>
            <person name="Lukes J."/>
        </authorList>
    </citation>
    <scope>NUCLEOTIDE SEQUENCE [LARGE SCALE GENOMIC DNA]</scope>
    <source>
        <strain evidence="10">H10</strain>
    </source>
</reference>
<dbReference type="Proteomes" id="UP000037923">
    <property type="component" value="Unassembled WGS sequence"/>
</dbReference>
<dbReference type="GO" id="GO:0005737">
    <property type="term" value="C:cytoplasm"/>
    <property type="evidence" value="ECO:0007669"/>
    <property type="project" value="TreeGrafter"/>
</dbReference>
<feature type="active site" description="Nucleophile" evidence="7">
    <location>
        <position position="94"/>
    </location>
</feature>
<dbReference type="GO" id="GO:0004843">
    <property type="term" value="F:cysteine-type deubiquitinase activity"/>
    <property type="evidence" value="ECO:0007669"/>
    <property type="project" value="UniProtKB-UniRule"/>
</dbReference>
<dbReference type="RefSeq" id="XP_015657848.1">
    <property type="nucleotide sequence ID" value="XM_015803206.1"/>
</dbReference>
<feature type="active site" description="Proton donor" evidence="7">
    <location>
        <position position="170"/>
    </location>
</feature>
<proteinExistence type="inferred from homology"/>
<dbReference type="PRINTS" id="PR00707">
    <property type="entry name" value="UBCTHYDRLASE"/>
</dbReference>
<feature type="domain" description="UCH catalytic" evidence="9">
    <location>
        <begin position="1"/>
        <end position="231"/>
    </location>
</feature>
<dbReference type="EC" id="3.4.19.12" evidence="8"/>
<dbReference type="GO" id="GO:0016579">
    <property type="term" value="P:protein deubiquitination"/>
    <property type="evidence" value="ECO:0007669"/>
    <property type="project" value="TreeGrafter"/>
</dbReference>
<dbReference type="InterPro" id="IPR038765">
    <property type="entry name" value="Papain-like_cys_pep_sf"/>
</dbReference>
<evidence type="ECO:0000313" key="11">
    <source>
        <dbReference type="Proteomes" id="UP000037923"/>
    </source>
</evidence>
<dbReference type="PANTHER" id="PTHR10589:SF17">
    <property type="entry name" value="UBIQUITIN CARBOXYL-TERMINAL HYDROLASE"/>
    <property type="match status" value="1"/>
</dbReference>
<dbReference type="RefSeq" id="XP_015657849.1">
    <property type="nucleotide sequence ID" value="XM_015803207.1"/>
</dbReference>
<keyword evidence="6 7" id="KW-0788">Thiol protease</keyword>
<keyword evidence="11" id="KW-1185">Reference proteome</keyword>
<keyword evidence="4 7" id="KW-0833">Ubl conjugation pathway</keyword>
<evidence type="ECO:0000256" key="8">
    <source>
        <dbReference type="RuleBase" id="RU361215"/>
    </source>
</evidence>
<dbReference type="PROSITE" id="PS52048">
    <property type="entry name" value="UCH_DOMAIN"/>
    <property type="match status" value="1"/>
</dbReference>
<evidence type="ECO:0000256" key="3">
    <source>
        <dbReference type="ARBA" id="ARBA00022670"/>
    </source>
</evidence>
<sequence length="233" mass="25623">MWLPLENNPDVMNKYLVTLGIPEPKLQFVDVFGVTPDLLAMVPAPVHAVMLVYPICKATENRTQELEDAQKDEIDSFLERQHVFFTRQLIGNACGTIAILHAVMNNLAVIGDITPDSPLFALTEAKDLTSDSMELGVKVARQENLEQAHQSAAVEGVTQNQPVEANINLHFVCFICAGGRCLELDGRKDHPLLHGACNDSASFLKAAAVAIREKMNLNPDSYEFAITALVDKR</sequence>
<dbReference type="GO" id="GO:0006511">
    <property type="term" value="P:ubiquitin-dependent protein catabolic process"/>
    <property type="evidence" value="ECO:0007669"/>
    <property type="project" value="UniProtKB-UniRule"/>
</dbReference>
<evidence type="ECO:0000256" key="4">
    <source>
        <dbReference type="ARBA" id="ARBA00022786"/>
    </source>
</evidence>
<evidence type="ECO:0000256" key="7">
    <source>
        <dbReference type="PROSITE-ProRule" id="PRU01393"/>
    </source>
</evidence>
<feature type="site" description="Transition state stabilizer" evidence="7">
    <location>
        <position position="88"/>
    </location>
</feature>
<accession>A0A0M9G006</accession>